<dbReference type="KEGG" id="splu:LK06_017545"/>
<feature type="chain" id="PRO_5011293063" description="Secreted protein" evidence="1">
    <location>
        <begin position="30"/>
        <end position="180"/>
    </location>
</feature>
<dbReference type="OrthoDB" id="9907983at2"/>
<feature type="signal peptide" evidence="1">
    <location>
        <begin position="1"/>
        <end position="29"/>
    </location>
</feature>
<keyword evidence="1" id="KW-0732">Signal</keyword>
<name>A0A221P0M8_9ACTN</name>
<proteinExistence type="predicted"/>
<gene>
    <name evidence="2" type="ORF">LK07_18700</name>
</gene>
<evidence type="ECO:0000313" key="2">
    <source>
        <dbReference type="EMBL" id="ASN25704.1"/>
    </source>
</evidence>
<sequence>MIPLKFKRVISVCGATAALIAGGATTAQAQVHPHGACRGANGPFLEVLHNYGKPFKGVGTTYRDWNGGTGTATSSFTNRWTGTVSSTVSASLGVSGNWLAVEVSGEMGYSHTWSSRVTTGHTVTYKIPAKRYGNARYGVWQDHLYLKTYRMNDGCKKYDIKYADSRINRGRGWNFWISKS</sequence>
<keyword evidence="3" id="KW-1185">Reference proteome</keyword>
<dbReference type="SUPFAM" id="SSF56973">
    <property type="entry name" value="Aerolisin/ETX pore-forming domain"/>
    <property type="match status" value="1"/>
</dbReference>
<evidence type="ECO:0008006" key="4">
    <source>
        <dbReference type="Google" id="ProtNLM"/>
    </source>
</evidence>
<accession>A0A221P0M8</accession>
<evidence type="ECO:0000313" key="3">
    <source>
        <dbReference type="Proteomes" id="UP000031501"/>
    </source>
</evidence>
<reference evidence="2 3" key="1">
    <citation type="submission" date="2017-07" db="EMBL/GenBank/DDBJ databases">
        <title>Genome sequence of Streptomyces pluripotens MUSC 137T.</title>
        <authorList>
            <person name="Ser H.-L."/>
            <person name="Lee L.-H."/>
        </authorList>
    </citation>
    <scope>NUCLEOTIDE SEQUENCE [LARGE SCALE GENOMIC DNA]</scope>
    <source>
        <strain evidence="2 3">MUSC 137</strain>
    </source>
</reference>
<evidence type="ECO:0000256" key="1">
    <source>
        <dbReference type="SAM" id="SignalP"/>
    </source>
</evidence>
<protein>
    <recommendedName>
        <fullName evidence="4">Secreted protein</fullName>
    </recommendedName>
</protein>
<dbReference type="AlphaFoldDB" id="A0A221P0M8"/>
<organism evidence="2 3">
    <name type="scientific">Streptomyces pluripotens</name>
    <dbReference type="NCBI Taxonomy" id="1355015"/>
    <lineage>
        <taxon>Bacteria</taxon>
        <taxon>Bacillati</taxon>
        <taxon>Actinomycetota</taxon>
        <taxon>Actinomycetes</taxon>
        <taxon>Kitasatosporales</taxon>
        <taxon>Streptomycetaceae</taxon>
        <taxon>Streptomyces</taxon>
    </lineage>
</organism>
<dbReference type="EMBL" id="CP022433">
    <property type="protein sequence ID" value="ASN25704.1"/>
    <property type="molecule type" value="Genomic_DNA"/>
</dbReference>
<dbReference type="RefSeq" id="WP_039654703.1">
    <property type="nucleotide sequence ID" value="NZ_CP021080.1"/>
</dbReference>
<dbReference type="Proteomes" id="UP000031501">
    <property type="component" value="Chromosome"/>
</dbReference>